<evidence type="ECO:0000313" key="2">
    <source>
        <dbReference type="Proteomes" id="UP000324897"/>
    </source>
</evidence>
<reference evidence="1 2" key="1">
    <citation type="journal article" date="2019" name="Sci. Rep.">
        <title>A high-quality genome of Eragrostis curvula grass provides insights into Poaceae evolution and supports new strategies to enhance forage quality.</title>
        <authorList>
            <person name="Carballo J."/>
            <person name="Santos B.A.C.M."/>
            <person name="Zappacosta D."/>
            <person name="Garbus I."/>
            <person name="Selva J.P."/>
            <person name="Gallo C.A."/>
            <person name="Diaz A."/>
            <person name="Albertini E."/>
            <person name="Caccamo M."/>
            <person name="Echenique V."/>
        </authorList>
    </citation>
    <scope>NUCLEOTIDE SEQUENCE [LARGE SCALE GENOMIC DNA]</scope>
    <source>
        <strain evidence="2">cv. Victoria</strain>
        <tissue evidence="1">Leaf</tissue>
    </source>
</reference>
<name>A0A5J9W6A1_9POAL</name>
<protein>
    <submittedName>
        <fullName evidence="1">Uncharacterized protein</fullName>
    </submittedName>
</protein>
<keyword evidence="2" id="KW-1185">Reference proteome</keyword>
<organism evidence="1 2">
    <name type="scientific">Eragrostis curvula</name>
    <name type="common">weeping love grass</name>
    <dbReference type="NCBI Taxonomy" id="38414"/>
    <lineage>
        <taxon>Eukaryota</taxon>
        <taxon>Viridiplantae</taxon>
        <taxon>Streptophyta</taxon>
        <taxon>Embryophyta</taxon>
        <taxon>Tracheophyta</taxon>
        <taxon>Spermatophyta</taxon>
        <taxon>Magnoliopsida</taxon>
        <taxon>Liliopsida</taxon>
        <taxon>Poales</taxon>
        <taxon>Poaceae</taxon>
        <taxon>PACMAD clade</taxon>
        <taxon>Chloridoideae</taxon>
        <taxon>Eragrostideae</taxon>
        <taxon>Eragrostidinae</taxon>
        <taxon>Eragrostis</taxon>
    </lineage>
</organism>
<evidence type="ECO:0000313" key="1">
    <source>
        <dbReference type="EMBL" id="TVU43485.1"/>
    </source>
</evidence>
<dbReference type="Proteomes" id="UP000324897">
    <property type="component" value="Unassembled WGS sequence"/>
</dbReference>
<comment type="caution">
    <text evidence="1">The sequence shown here is derived from an EMBL/GenBank/DDBJ whole genome shotgun (WGS) entry which is preliminary data.</text>
</comment>
<proteinExistence type="predicted"/>
<sequence length="88" mass="9777">MVFGCPALEVAAGMKHRDSRSTVLKSSADAVIHESFLGRIEDIESFVASKTDLVLGQLKKQKDVPRQHRAPYISMRRLKCSIKHADAV</sequence>
<dbReference type="EMBL" id="RWGY01000005">
    <property type="protein sequence ID" value="TVU43485.1"/>
    <property type="molecule type" value="Genomic_DNA"/>
</dbReference>
<feature type="non-terminal residue" evidence="1">
    <location>
        <position position="1"/>
    </location>
</feature>
<gene>
    <name evidence="1" type="ORF">EJB05_09960</name>
</gene>
<accession>A0A5J9W6A1</accession>
<dbReference type="Gramene" id="TVU43485">
    <property type="protein sequence ID" value="TVU43485"/>
    <property type="gene ID" value="EJB05_09960"/>
</dbReference>
<dbReference type="AlphaFoldDB" id="A0A5J9W6A1"/>